<name>A0A368GRW7_ANCCA</name>
<dbReference type="EMBL" id="JOJR01000081">
    <property type="protein sequence ID" value="RCN46368.1"/>
    <property type="molecule type" value="Genomic_DNA"/>
</dbReference>
<accession>A0A368GRW7</accession>
<keyword evidence="2" id="KW-1185">Reference proteome</keyword>
<comment type="caution">
    <text evidence="1">The sequence shown here is derived from an EMBL/GenBank/DDBJ whole genome shotgun (WGS) entry which is preliminary data.</text>
</comment>
<protein>
    <submittedName>
        <fullName evidence="1">Uncharacterized protein</fullName>
    </submittedName>
</protein>
<evidence type="ECO:0000313" key="1">
    <source>
        <dbReference type="EMBL" id="RCN46368.1"/>
    </source>
</evidence>
<dbReference type="Proteomes" id="UP000252519">
    <property type="component" value="Unassembled WGS sequence"/>
</dbReference>
<gene>
    <name evidence="1" type="ORF">ANCCAN_07663</name>
</gene>
<sequence length="123" mass="13572">MNGGDLAILSVVHGERRVIRRNVSKVTVIMGKAPMVTEDWLLVAVVMALLPLVDQVEQQQLLLLRLNNSITITMHSTTSIHRLCSSGRTTGSNNKEALVSLAPRLRMATADLKYDSYTHKGCM</sequence>
<evidence type="ECO:0000313" key="2">
    <source>
        <dbReference type="Proteomes" id="UP000252519"/>
    </source>
</evidence>
<proteinExistence type="predicted"/>
<dbReference type="AlphaFoldDB" id="A0A368GRW7"/>
<reference evidence="1 2" key="1">
    <citation type="submission" date="2014-10" db="EMBL/GenBank/DDBJ databases">
        <title>Draft genome of the hookworm Ancylostoma caninum.</title>
        <authorList>
            <person name="Mitreva M."/>
        </authorList>
    </citation>
    <scope>NUCLEOTIDE SEQUENCE [LARGE SCALE GENOMIC DNA]</scope>
    <source>
        <strain evidence="1 2">Baltimore</strain>
    </source>
</reference>
<organism evidence="1 2">
    <name type="scientific">Ancylostoma caninum</name>
    <name type="common">Dog hookworm</name>
    <dbReference type="NCBI Taxonomy" id="29170"/>
    <lineage>
        <taxon>Eukaryota</taxon>
        <taxon>Metazoa</taxon>
        <taxon>Ecdysozoa</taxon>
        <taxon>Nematoda</taxon>
        <taxon>Chromadorea</taxon>
        <taxon>Rhabditida</taxon>
        <taxon>Rhabditina</taxon>
        <taxon>Rhabditomorpha</taxon>
        <taxon>Strongyloidea</taxon>
        <taxon>Ancylostomatidae</taxon>
        <taxon>Ancylostomatinae</taxon>
        <taxon>Ancylostoma</taxon>
    </lineage>
</organism>